<evidence type="ECO:0000256" key="12">
    <source>
        <dbReference type="ARBA" id="ARBA00037975"/>
    </source>
</evidence>
<dbReference type="Gene3D" id="1.20.950.20">
    <property type="entry name" value="Transmembrane di-heme cytochromes, Chain C"/>
    <property type="match status" value="1"/>
</dbReference>
<dbReference type="PANTHER" id="PTHR30529">
    <property type="entry name" value="CYTOCHROME B561"/>
    <property type="match status" value="1"/>
</dbReference>
<dbReference type="GO" id="GO:0009055">
    <property type="term" value="F:electron transfer activity"/>
    <property type="evidence" value="ECO:0007669"/>
    <property type="project" value="InterPro"/>
</dbReference>
<evidence type="ECO:0000256" key="10">
    <source>
        <dbReference type="ARBA" id="ARBA00023004"/>
    </source>
</evidence>
<feature type="domain" description="Cytochrome b561 bacterial/Ni-hydrogenase" evidence="14">
    <location>
        <begin position="10"/>
        <end position="185"/>
    </location>
</feature>
<keyword evidence="8" id="KW-0249">Electron transport</keyword>
<evidence type="ECO:0000256" key="4">
    <source>
        <dbReference type="ARBA" id="ARBA00022475"/>
    </source>
</evidence>
<keyword evidence="10" id="KW-0408">Iron</keyword>
<dbReference type="GO" id="GO:0005886">
    <property type="term" value="C:plasma membrane"/>
    <property type="evidence" value="ECO:0007669"/>
    <property type="project" value="UniProtKB-SubCell"/>
</dbReference>
<keyword evidence="7" id="KW-0479">Metal-binding</keyword>
<comment type="subcellular location">
    <subcellularLocation>
        <location evidence="2">Cell membrane</location>
        <topology evidence="2">Multi-pass membrane protein</topology>
    </subcellularLocation>
</comment>
<dbReference type="GO" id="GO:0020037">
    <property type="term" value="F:heme binding"/>
    <property type="evidence" value="ECO:0007669"/>
    <property type="project" value="TreeGrafter"/>
</dbReference>
<dbReference type="Pfam" id="PF01292">
    <property type="entry name" value="Ni_hydr_CYTB"/>
    <property type="match status" value="1"/>
</dbReference>
<dbReference type="AlphaFoldDB" id="A0A7W5K503"/>
<keyword evidence="3" id="KW-0813">Transport</keyword>
<dbReference type="EMBL" id="JACHZF010000023">
    <property type="protein sequence ID" value="MBB3332056.1"/>
    <property type="molecule type" value="Genomic_DNA"/>
</dbReference>
<reference evidence="15 16" key="1">
    <citation type="submission" date="2020-08" db="EMBL/GenBank/DDBJ databases">
        <title>Genomic Encyclopedia of Archaeal and Bacterial Type Strains, Phase II (KMG-II): from individual species to whole genera.</title>
        <authorList>
            <person name="Goeker M."/>
        </authorList>
    </citation>
    <scope>NUCLEOTIDE SEQUENCE [LARGE SCALE GENOMIC DNA]</scope>
    <source>
        <strain evidence="15 16">5AG</strain>
    </source>
</reference>
<dbReference type="Proteomes" id="UP000553442">
    <property type="component" value="Unassembled WGS sequence"/>
</dbReference>
<evidence type="ECO:0000256" key="7">
    <source>
        <dbReference type="ARBA" id="ARBA00022723"/>
    </source>
</evidence>
<keyword evidence="11 13" id="KW-0472">Membrane</keyword>
<feature type="transmembrane region" description="Helical" evidence="13">
    <location>
        <begin position="20"/>
        <end position="41"/>
    </location>
</feature>
<feature type="transmembrane region" description="Helical" evidence="13">
    <location>
        <begin position="155"/>
        <end position="176"/>
    </location>
</feature>
<comment type="similarity">
    <text evidence="12">Belongs to the cytochrome b561 family.</text>
</comment>
<keyword evidence="9 13" id="KW-1133">Transmembrane helix</keyword>
<evidence type="ECO:0000256" key="9">
    <source>
        <dbReference type="ARBA" id="ARBA00022989"/>
    </source>
</evidence>
<dbReference type="InterPro" id="IPR011577">
    <property type="entry name" value="Cyt_b561_bac/Ni-Hgenase"/>
</dbReference>
<comment type="caution">
    <text evidence="15">The sequence shown here is derived from an EMBL/GenBank/DDBJ whole genome shotgun (WGS) entry which is preliminary data.</text>
</comment>
<comment type="cofactor">
    <cofactor evidence="1">
        <name>heme b</name>
        <dbReference type="ChEBI" id="CHEBI:60344"/>
    </cofactor>
</comment>
<feature type="transmembrane region" description="Helical" evidence="13">
    <location>
        <begin position="61"/>
        <end position="83"/>
    </location>
</feature>
<keyword evidence="6 13" id="KW-0812">Transmembrane</keyword>
<accession>A0A7W5K503</accession>
<sequence>MHDLENDHDRYAYPHRVLHWLVALVLLLSLATGLTLGYLGFEGAMERLGRTLTDLLYTFHKTFGVLILGLMLARVVTRIVFVVPVHEPPLPLFQRVVSSAVHHLLYLALLAMPVLGWLATASGGFPVQFLHWNLPGLIGRNDALSEQLFLWHGRLGLTILALVVLHVAGALFHWLIRRDGVMKRMSLF</sequence>
<keyword evidence="5" id="KW-0349">Heme</keyword>
<feature type="transmembrane region" description="Helical" evidence="13">
    <location>
        <begin position="104"/>
        <end position="125"/>
    </location>
</feature>
<evidence type="ECO:0000256" key="3">
    <source>
        <dbReference type="ARBA" id="ARBA00022448"/>
    </source>
</evidence>
<dbReference type="InterPro" id="IPR016174">
    <property type="entry name" value="Di-haem_cyt_TM"/>
</dbReference>
<dbReference type="PANTHER" id="PTHR30529:SF1">
    <property type="entry name" value="CYTOCHROME B561 HOMOLOG 2"/>
    <property type="match status" value="1"/>
</dbReference>
<evidence type="ECO:0000256" key="11">
    <source>
        <dbReference type="ARBA" id="ARBA00023136"/>
    </source>
</evidence>
<evidence type="ECO:0000313" key="16">
    <source>
        <dbReference type="Proteomes" id="UP000553442"/>
    </source>
</evidence>
<dbReference type="SUPFAM" id="SSF81342">
    <property type="entry name" value="Transmembrane di-heme cytochromes"/>
    <property type="match status" value="1"/>
</dbReference>
<dbReference type="InterPro" id="IPR052168">
    <property type="entry name" value="Cytochrome_b561_oxidase"/>
</dbReference>
<name>A0A7W5K503_9GAMM</name>
<dbReference type="RefSeq" id="WP_183333252.1">
    <property type="nucleotide sequence ID" value="NZ_JACHZF010000023.1"/>
</dbReference>
<proteinExistence type="inferred from homology"/>
<dbReference type="GO" id="GO:0046872">
    <property type="term" value="F:metal ion binding"/>
    <property type="evidence" value="ECO:0007669"/>
    <property type="project" value="UniProtKB-KW"/>
</dbReference>
<evidence type="ECO:0000256" key="8">
    <source>
        <dbReference type="ARBA" id="ARBA00022982"/>
    </source>
</evidence>
<evidence type="ECO:0000256" key="5">
    <source>
        <dbReference type="ARBA" id="ARBA00022617"/>
    </source>
</evidence>
<evidence type="ECO:0000256" key="6">
    <source>
        <dbReference type="ARBA" id="ARBA00022692"/>
    </source>
</evidence>
<keyword evidence="16" id="KW-1185">Reference proteome</keyword>
<evidence type="ECO:0000259" key="14">
    <source>
        <dbReference type="Pfam" id="PF01292"/>
    </source>
</evidence>
<keyword evidence="4" id="KW-1003">Cell membrane</keyword>
<organism evidence="15 16">
    <name type="scientific">Halomonas campaniensis</name>
    <dbReference type="NCBI Taxonomy" id="213554"/>
    <lineage>
        <taxon>Bacteria</taxon>
        <taxon>Pseudomonadati</taxon>
        <taxon>Pseudomonadota</taxon>
        <taxon>Gammaproteobacteria</taxon>
        <taxon>Oceanospirillales</taxon>
        <taxon>Halomonadaceae</taxon>
        <taxon>Halomonas</taxon>
    </lineage>
</organism>
<dbReference type="GO" id="GO:0022904">
    <property type="term" value="P:respiratory electron transport chain"/>
    <property type="evidence" value="ECO:0007669"/>
    <property type="project" value="InterPro"/>
</dbReference>
<evidence type="ECO:0000256" key="1">
    <source>
        <dbReference type="ARBA" id="ARBA00001970"/>
    </source>
</evidence>
<evidence type="ECO:0000256" key="13">
    <source>
        <dbReference type="SAM" id="Phobius"/>
    </source>
</evidence>
<protein>
    <submittedName>
        <fullName evidence="15">Cytochrome b561</fullName>
    </submittedName>
</protein>
<evidence type="ECO:0000256" key="2">
    <source>
        <dbReference type="ARBA" id="ARBA00004651"/>
    </source>
</evidence>
<gene>
    <name evidence="15" type="ORF">BDK63_002949</name>
</gene>
<evidence type="ECO:0000313" key="15">
    <source>
        <dbReference type="EMBL" id="MBB3332056.1"/>
    </source>
</evidence>